<name>A0A7Y4M2R1_9BRAD</name>
<gene>
    <name evidence="2" type="ORF">HCN50_15745</name>
</gene>
<keyword evidence="3" id="KW-1185">Reference proteome</keyword>
<keyword evidence="1" id="KW-0472">Membrane</keyword>
<comment type="caution">
    <text evidence="2">The sequence shown here is derived from an EMBL/GenBank/DDBJ whole genome shotgun (WGS) entry which is preliminary data.</text>
</comment>
<keyword evidence="1" id="KW-0812">Transmembrane</keyword>
<evidence type="ECO:0000313" key="3">
    <source>
        <dbReference type="Proteomes" id="UP000528734"/>
    </source>
</evidence>
<protein>
    <submittedName>
        <fullName evidence="2">Uncharacterized protein</fullName>
    </submittedName>
</protein>
<feature type="transmembrane region" description="Helical" evidence="1">
    <location>
        <begin position="36"/>
        <end position="63"/>
    </location>
</feature>
<feature type="transmembrane region" description="Helical" evidence="1">
    <location>
        <begin position="296"/>
        <end position="324"/>
    </location>
</feature>
<feature type="transmembrane region" description="Helical" evidence="1">
    <location>
        <begin position="419"/>
        <end position="445"/>
    </location>
</feature>
<dbReference type="AlphaFoldDB" id="A0A7Y4M2R1"/>
<feature type="transmembrane region" description="Helical" evidence="1">
    <location>
        <begin position="7"/>
        <end position="30"/>
    </location>
</feature>
<feature type="transmembrane region" description="Helical" evidence="1">
    <location>
        <begin position="215"/>
        <end position="235"/>
    </location>
</feature>
<feature type="transmembrane region" description="Helical" evidence="1">
    <location>
        <begin position="137"/>
        <end position="155"/>
    </location>
</feature>
<keyword evidence="1" id="KW-1133">Transmembrane helix</keyword>
<feature type="transmembrane region" description="Helical" evidence="1">
    <location>
        <begin position="268"/>
        <end position="289"/>
    </location>
</feature>
<sequence>MTVELIGAIALVVGLIGLFARPSFIVYAFFGSTLLGAAAAFILTSLGGATIQPAHLLLGFLAVKLLADRDIRIGALQAVYPGSPGFWLLVTVGYSTITAYLMPRLFQGQTLAYAVRAQGGENYLSPLGPTTSNLTQSIYFIGDCVCFLVLAGFGASEAGRKCLGRAALMCVILNLAFGLLDLVTYATNTGELLSFIRNSTYSIMSDTESAGFKRIVGSFVEASSFGYWTLGYFAFSTSLWLHGIGARLMLSLSILSFLALLFSTSTTAYVGLAGYLVVEFVIITVNFIFGRIRREMVIFMMCTPFVLVVVGIAICLHDASFAYFSELLNTFVLNKMSTSSGIERSRWNSQAIQNFIDTFGFGAGNGSVRASSFPVAVIGSLGILGATNYALFLLSIWFRKKNIVPSSVPAMQIAARSACLAWLIAATTSGGFIDLGLPFFAFAALGCLDSPRVRTQLSSTHAAVSYR</sequence>
<feature type="transmembrane region" description="Helical" evidence="1">
    <location>
        <begin position="375"/>
        <end position="398"/>
    </location>
</feature>
<evidence type="ECO:0000313" key="2">
    <source>
        <dbReference type="EMBL" id="NOJ47686.1"/>
    </source>
</evidence>
<dbReference type="EMBL" id="JAAVLW010000004">
    <property type="protein sequence ID" value="NOJ47686.1"/>
    <property type="molecule type" value="Genomic_DNA"/>
</dbReference>
<reference evidence="2 3" key="1">
    <citation type="submission" date="2020-03" db="EMBL/GenBank/DDBJ databases">
        <title>Bradyrhizobium diversity isolated from nodules of Muelleranthus trifoliolatus.</title>
        <authorList>
            <person name="Klepa M."/>
            <person name="Helene L."/>
            <person name="Hungria M."/>
        </authorList>
    </citation>
    <scope>NUCLEOTIDE SEQUENCE [LARGE SCALE GENOMIC DNA]</scope>
    <source>
        <strain evidence="2 3">WSM 1744</strain>
    </source>
</reference>
<feature type="transmembrane region" description="Helical" evidence="1">
    <location>
        <begin position="167"/>
        <end position="187"/>
    </location>
</feature>
<organism evidence="2 3">
    <name type="scientific">Bradyrhizobium archetypum</name>
    <dbReference type="NCBI Taxonomy" id="2721160"/>
    <lineage>
        <taxon>Bacteria</taxon>
        <taxon>Pseudomonadati</taxon>
        <taxon>Pseudomonadota</taxon>
        <taxon>Alphaproteobacteria</taxon>
        <taxon>Hyphomicrobiales</taxon>
        <taxon>Nitrobacteraceae</taxon>
        <taxon>Bradyrhizobium</taxon>
    </lineage>
</organism>
<evidence type="ECO:0000256" key="1">
    <source>
        <dbReference type="SAM" id="Phobius"/>
    </source>
</evidence>
<feature type="transmembrane region" description="Helical" evidence="1">
    <location>
        <begin position="84"/>
        <end position="102"/>
    </location>
</feature>
<feature type="transmembrane region" description="Helical" evidence="1">
    <location>
        <begin position="244"/>
        <end position="262"/>
    </location>
</feature>
<dbReference type="Proteomes" id="UP000528734">
    <property type="component" value="Unassembled WGS sequence"/>
</dbReference>
<proteinExistence type="predicted"/>
<accession>A0A7Y4M2R1</accession>
<dbReference type="RefSeq" id="WP_171710541.1">
    <property type="nucleotide sequence ID" value="NZ_JAAVLW010000004.1"/>
</dbReference>